<proteinExistence type="predicted"/>
<feature type="transmembrane region" description="Helical" evidence="1">
    <location>
        <begin position="82"/>
        <end position="105"/>
    </location>
</feature>
<sequence length="135" mass="14674">MGDNEPQTDGGTATGREGAQTVDYLDEEINLFKPATPFMRDNLKMIFGLFAIWLAFVFGPVTASYFAPEFMTETRVLGGYPLNFFLTAIVAPAAALVLSAVYAWYRDKLDAKYGISHETEEETGAAATATDGGEQ</sequence>
<dbReference type="InterPro" id="IPR019886">
    <property type="entry name" value="Na_symporter_ssu"/>
</dbReference>
<dbReference type="AlphaFoldDB" id="A0A4D6HJR1"/>
<gene>
    <name evidence="3" type="ORF">DV706_02710</name>
</gene>
<reference evidence="3 4" key="1">
    <citation type="journal article" date="2019" name="Nat. Commun.">
        <title>A new type of DNA phosphorothioation-based antiviral system in archaea.</title>
        <authorList>
            <person name="Xiong L."/>
            <person name="Liu S."/>
            <person name="Chen S."/>
            <person name="Xiao Y."/>
            <person name="Zhu B."/>
            <person name="Gao Y."/>
            <person name="Zhang Y."/>
            <person name="Chen B."/>
            <person name="Luo J."/>
            <person name="Deng Z."/>
            <person name="Chen X."/>
            <person name="Wang L."/>
            <person name="Chen S."/>
        </authorList>
    </citation>
    <scope>NUCLEOTIDE SEQUENCE [LARGE SCALE GENOMIC DNA]</scope>
    <source>
        <strain evidence="3 4">JCM 10635</strain>
    </source>
</reference>
<accession>A0A4D6HJR1</accession>
<feature type="domain" description="Sodium symporter small subunit" evidence="2">
    <location>
        <begin position="36"/>
        <end position="115"/>
    </location>
</feature>
<protein>
    <submittedName>
        <fullName evidence="3">DUF4212 domain-containing protein</fullName>
    </submittedName>
</protein>
<dbReference type="Pfam" id="PF13937">
    <property type="entry name" value="DUF4212"/>
    <property type="match status" value="1"/>
</dbReference>
<dbReference type="EMBL" id="CP031305">
    <property type="protein sequence ID" value="QCC53488.1"/>
    <property type="molecule type" value="Genomic_DNA"/>
</dbReference>
<evidence type="ECO:0000256" key="1">
    <source>
        <dbReference type="SAM" id="Phobius"/>
    </source>
</evidence>
<evidence type="ECO:0000313" key="4">
    <source>
        <dbReference type="Proteomes" id="UP000296822"/>
    </source>
</evidence>
<keyword evidence="1" id="KW-1133">Transmembrane helix</keyword>
<evidence type="ECO:0000259" key="2">
    <source>
        <dbReference type="Pfam" id="PF13937"/>
    </source>
</evidence>
<organism evidence="3 4">
    <name type="scientific">Natronorubrum bangense</name>
    <dbReference type="NCBI Taxonomy" id="61858"/>
    <lineage>
        <taxon>Archaea</taxon>
        <taxon>Methanobacteriati</taxon>
        <taxon>Methanobacteriota</taxon>
        <taxon>Stenosarchaea group</taxon>
        <taxon>Halobacteria</taxon>
        <taxon>Halobacteriales</taxon>
        <taxon>Natrialbaceae</taxon>
        <taxon>Natronorubrum</taxon>
    </lineage>
</organism>
<dbReference type="KEGG" id="nbg:DV706_02710"/>
<evidence type="ECO:0000313" key="3">
    <source>
        <dbReference type="EMBL" id="QCC53488.1"/>
    </source>
</evidence>
<dbReference type="NCBIfam" id="TIGR03647">
    <property type="entry name" value="Na_symport_sm"/>
    <property type="match status" value="1"/>
</dbReference>
<name>A0A4D6HJR1_9EURY</name>
<keyword evidence="1" id="KW-0472">Membrane</keyword>
<feature type="transmembrane region" description="Helical" evidence="1">
    <location>
        <begin position="46"/>
        <end position="67"/>
    </location>
</feature>
<dbReference type="Proteomes" id="UP000296822">
    <property type="component" value="Chromosome"/>
</dbReference>
<keyword evidence="1" id="KW-0812">Transmembrane</keyword>
<dbReference type="RefSeq" id="WP_006066685.1">
    <property type="nucleotide sequence ID" value="NZ_CP031305.1"/>
</dbReference>
<dbReference type="GeneID" id="39850139"/>